<name>A0ABP1QQR1_9HEXA</name>
<dbReference type="InterPro" id="IPR011333">
    <property type="entry name" value="SKP1/BTB/POZ_sf"/>
</dbReference>
<feature type="repeat" description="ANK" evidence="3">
    <location>
        <begin position="113"/>
        <end position="145"/>
    </location>
</feature>
<keyword evidence="3" id="KW-0040">ANK repeat</keyword>
<dbReference type="PROSITE" id="PS50012">
    <property type="entry name" value="RCC1_3"/>
    <property type="match status" value="3"/>
</dbReference>
<evidence type="ECO:0000256" key="4">
    <source>
        <dbReference type="PROSITE-ProRule" id="PRU00235"/>
    </source>
</evidence>
<dbReference type="InterPro" id="IPR009091">
    <property type="entry name" value="RCC1/BLIP-II"/>
</dbReference>
<sequence>MASTSKSSPPSSPAPALQHKPGSSQKHVVEDDPCTDRCRSKEHGRRIWMIAQGSQEDCEVVALWSKTCLNYSQVRDDFGRTALHAAATNGLLKATEWLIKIQQCNINAKDYISGYTPLHRSIYFGHLQVARSLIKLGADVNVRDNEGLTPFELCQMDRPIPFKQNAGDMTELTVWGSNANYNLGLGHQQPRLIPDVLDKFRKEDLTLVQVAMGTYQTLFLTKTGKVYACGYGMGGRLGTGNETTVLTPSLVHMKSAGACKSIAVGQDHSIFLTDSKVWTVGSNEFGQLGQPKECHKLLTPRTVNSLNKYKITGVLASSIHSVFYDESVVMMCGANQGQFGKHVGIGNKHNIYSPTIVSDRLQFESSQQMQQGLITTVSGNEHCTVVCVENRYLYLLRRYQHARIDSRNTTSQKIEKIEVSGEKDSTTLFILTSSGRVLIWRENYHPAAKEHKGAFTRLVFSSNRLLDVKDFSVNQSSIVLITNTGEAYKAGWNYNNPPVIVGTMEERYGQVAATDFQVAVRRRGLRNTEAPAMALEQMKIKRIPNVHTGLLVSSDVKGHNFSILQRHQMMDVTDIPDVGVTSMLEDIEDLYQIMEEGDGIHDIIFEVNSNHFPAHAFIVSSCSPVFHKIIYDHMPISAEEPVAIKVTNALFGVDPQKHFSLEDGKIFQALLDMIYTNNCFVTSREYINELLVCFIEDGNKKGTKYGEKFKDTMRMRQLFRTLEFERGVERLQNIISCMDSHDFPSNPNIYAPLICPRFNREDGQLLGDVFLESSDKVLIQAHKCILGARVEYFRSMFSVNWTHGLTTKSKTKPMSLPFTAKALLSVLDYVYKDSIEVIDGDFDLTWEAIACSDYMMLDRLLQIYECEMTKNINLKNVADILAFAWKHNSSQLRDTCFDFISLNLTAMLENKMLENLQNEVVVQLGAYYQQVQSRNLNYERALQKRDETNTPKSSEYGYAVEMTPAELFEQLQMIEETDAALLQKKPVSKPPKSRVRLRSRTLSESESLQDHDEPSKELLLHIDCSIDENKISTPLGSPAQAAFTPTLTERKYIVPMPRNSLALMSPPSKGVKSPIKIDEFPSLGASVSSPPTRVFPPPRRTSVEGNALPTLAQSSAPNTPKSAAQSSSMVMPSPKASTPPQPIKQSPVSSGGGKKKTKWRTIKSDTDILSKSPVSGAAAVGPSSPSELTSDGRDRNNPWKVKTTKQVTFKDIVDDEVEKRRNFEKAVSKPLKLMQIEDEAINVLTELYTSEDTDDFIELLSVERITASNVSAPTWVQHAGALATMSSSDT</sequence>
<evidence type="ECO:0000259" key="6">
    <source>
        <dbReference type="PROSITE" id="PS50097"/>
    </source>
</evidence>
<comment type="similarity">
    <text evidence="1">Belongs to the Tdpoz family.</text>
</comment>
<keyword evidence="8" id="KW-1185">Reference proteome</keyword>
<dbReference type="Gene3D" id="2.130.10.30">
    <property type="entry name" value="Regulator of chromosome condensation 1/beta-lactamase-inhibitor protein II"/>
    <property type="match status" value="1"/>
</dbReference>
<dbReference type="PRINTS" id="PR01415">
    <property type="entry name" value="ANKYRIN"/>
</dbReference>
<feature type="region of interest" description="Disordered" evidence="5">
    <location>
        <begin position="1"/>
        <end position="35"/>
    </location>
</feature>
<evidence type="ECO:0000256" key="3">
    <source>
        <dbReference type="PROSITE-ProRule" id="PRU00023"/>
    </source>
</evidence>
<feature type="region of interest" description="Disordered" evidence="5">
    <location>
        <begin position="982"/>
        <end position="1014"/>
    </location>
</feature>
<dbReference type="PROSITE" id="PS50097">
    <property type="entry name" value="BTB"/>
    <property type="match status" value="2"/>
</dbReference>
<feature type="compositionally biased region" description="Polar residues" evidence="5">
    <location>
        <begin position="1111"/>
        <end position="1136"/>
    </location>
</feature>
<dbReference type="PROSITE" id="PS50297">
    <property type="entry name" value="ANK_REP_REGION"/>
    <property type="match status" value="1"/>
</dbReference>
<dbReference type="SMART" id="SM00225">
    <property type="entry name" value="BTB"/>
    <property type="match status" value="2"/>
</dbReference>
<dbReference type="PROSITE" id="PS50088">
    <property type="entry name" value="ANK_REPEAT"/>
    <property type="match status" value="1"/>
</dbReference>
<dbReference type="InterPro" id="IPR000210">
    <property type="entry name" value="BTB/POZ_dom"/>
</dbReference>
<dbReference type="Pfam" id="PF24570">
    <property type="entry name" value="BACK_BPM_SPOP"/>
    <property type="match status" value="1"/>
</dbReference>
<evidence type="ECO:0000256" key="1">
    <source>
        <dbReference type="ARBA" id="ARBA00010846"/>
    </source>
</evidence>
<dbReference type="Gene3D" id="1.25.40.20">
    <property type="entry name" value="Ankyrin repeat-containing domain"/>
    <property type="match status" value="1"/>
</dbReference>
<dbReference type="PANTHER" id="PTHR22872">
    <property type="entry name" value="BTK-BINDING PROTEIN-RELATED"/>
    <property type="match status" value="1"/>
</dbReference>
<comment type="caution">
    <text evidence="7">The sequence shown here is derived from an EMBL/GenBank/DDBJ whole genome shotgun (WGS) entry which is preliminary data.</text>
</comment>
<evidence type="ECO:0000313" key="8">
    <source>
        <dbReference type="Proteomes" id="UP001642540"/>
    </source>
</evidence>
<evidence type="ECO:0000256" key="2">
    <source>
        <dbReference type="ARBA" id="ARBA00022737"/>
    </source>
</evidence>
<dbReference type="Pfam" id="PF00415">
    <property type="entry name" value="RCC1"/>
    <property type="match status" value="3"/>
</dbReference>
<feature type="region of interest" description="Disordered" evidence="5">
    <location>
        <begin position="1081"/>
        <end position="1199"/>
    </location>
</feature>
<protein>
    <recommendedName>
        <fullName evidence="6">BTB domain-containing protein</fullName>
    </recommendedName>
</protein>
<evidence type="ECO:0000256" key="5">
    <source>
        <dbReference type="SAM" id="MobiDB-lite"/>
    </source>
</evidence>
<feature type="compositionally biased region" description="Low complexity" evidence="5">
    <location>
        <begin position="1172"/>
        <end position="1186"/>
    </location>
</feature>
<dbReference type="Pfam" id="PF00651">
    <property type="entry name" value="BTB"/>
    <property type="match status" value="2"/>
</dbReference>
<feature type="domain" description="BTB" evidence="6">
    <location>
        <begin position="601"/>
        <end position="683"/>
    </location>
</feature>
<keyword evidence="2" id="KW-0677">Repeat</keyword>
<dbReference type="Proteomes" id="UP001642540">
    <property type="component" value="Unassembled WGS sequence"/>
</dbReference>
<feature type="domain" description="BTB" evidence="6">
    <location>
        <begin position="767"/>
        <end position="839"/>
    </location>
</feature>
<accession>A0ABP1QQR1</accession>
<dbReference type="InterPro" id="IPR051625">
    <property type="entry name" value="Signaling_Regulatory_Domain"/>
</dbReference>
<dbReference type="SUPFAM" id="SSF54695">
    <property type="entry name" value="POZ domain"/>
    <property type="match status" value="2"/>
</dbReference>
<dbReference type="InterPro" id="IPR056423">
    <property type="entry name" value="BACK_BPM_SPOP"/>
</dbReference>
<feature type="repeat" description="RCC1" evidence="4">
    <location>
        <begin position="224"/>
        <end position="275"/>
    </location>
</feature>
<dbReference type="InterPro" id="IPR000408">
    <property type="entry name" value="Reg_chr_condens"/>
</dbReference>
<organism evidence="7 8">
    <name type="scientific">Orchesella dallaii</name>
    <dbReference type="NCBI Taxonomy" id="48710"/>
    <lineage>
        <taxon>Eukaryota</taxon>
        <taxon>Metazoa</taxon>
        <taxon>Ecdysozoa</taxon>
        <taxon>Arthropoda</taxon>
        <taxon>Hexapoda</taxon>
        <taxon>Collembola</taxon>
        <taxon>Entomobryomorpha</taxon>
        <taxon>Entomobryoidea</taxon>
        <taxon>Orchesellidae</taxon>
        <taxon>Orchesellinae</taxon>
        <taxon>Orchesella</taxon>
    </lineage>
</organism>
<dbReference type="CDD" id="cd18500">
    <property type="entry name" value="BACK_IBtk"/>
    <property type="match status" value="1"/>
</dbReference>
<reference evidence="7 8" key="1">
    <citation type="submission" date="2024-08" db="EMBL/GenBank/DDBJ databases">
        <authorList>
            <person name="Cucini C."/>
            <person name="Frati F."/>
        </authorList>
    </citation>
    <scope>NUCLEOTIDE SEQUENCE [LARGE SCALE GENOMIC DNA]</scope>
</reference>
<dbReference type="PANTHER" id="PTHR22872:SF2">
    <property type="entry name" value="INHIBITOR OF BRUTON TYROSINE KINASE"/>
    <property type="match status" value="1"/>
</dbReference>
<dbReference type="InterPro" id="IPR002110">
    <property type="entry name" value="Ankyrin_rpt"/>
</dbReference>
<evidence type="ECO:0000313" key="7">
    <source>
        <dbReference type="EMBL" id="CAL8109849.1"/>
    </source>
</evidence>
<feature type="repeat" description="RCC1" evidence="4">
    <location>
        <begin position="170"/>
        <end position="223"/>
    </location>
</feature>
<dbReference type="EMBL" id="CAXLJM020000042">
    <property type="protein sequence ID" value="CAL8109849.1"/>
    <property type="molecule type" value="Genomic_DNA"/>
</dbReference>
<dbReference type="Pfam" id="PF12796">
    <property type="entry name" value="Ank_2"/>
    <property type="match status" value="1"/>
</dbReference>
<dbReference type="SMART" id="SM00248">
    <property type="entry name" value="ANK"/>
    <property type="match status" value="2"/>
</dbReference>
<dbReference type="SUPFAM" id="SSF48403">
    <property type="entry name" value="Ankyrin repeat"/>
    <property type="match status" value="1"/>
</dbReference>
<dbReference type="Gene3D" id="3.30.710.10">
    <property type="entry name" value="Potassium Channel Kv1.1, Chain A"/>
    <property type="match status" value="2"/>
</dbReference>
<dbReference type="InterPro" id="IPR036770">
    <property type="entry name" value="Ankyrin_rpt-contain_sf"/>
</dbReference>
<dbReference type="SUPFAM" id="SSF50985">
    <property type="entry name" value="RCC1/BLIP-II"/>
    <property type="match status" value="1"/>
</dbReference>
<feature type="repeat" description="RCC1" evidence="4">
    <location>
        <begin position="275"/>
        <end position="327"/>
    </location>
</feature>
<proteinExistence type="inferred from homology"/>
<gene>
    <name evidence="7" type="ORF">ODALV1_LOCUS13744</name>
</gene>